<evidence type="ECO:0000313" key="9">
    <source>
        <dbReference type="Ensembl" id="ENSCPBP00000016122.1"/>
    </source>
</evidence>
<keyword evidence="5 8" id="KW-0472">Membrane</keyword>
<keyword evidence="4 8" id="KW-1133">Transmembrane helix</keyword>
<dbReference type="PANTHER" id="PTHR24114">
    <property type="entry name" value="LEUCINE RICH REPEAT FAMILY PROTEIN"/>
    <property type="match status" value="1"/>
</dbReference>
<feature type="transmembrane region" description="Helical" evidence="8">
    <location>
        <begin position="77"/>
        <end position="99"/>
    </location>
</feature>
<dbReference type="Proteomes" id="UP000694380">
    <property type="component" value="Unplaced"/>
</dbReference>
<evidence type="ECO:0000313" key="10">
    <source>
        <dbReference type="Proteomes" id="UP000694380"/>
    </source>
</evidence>
<evidence type="ECO:0000256" key="2">
    <source>
        <dbReference type="ARBA" id="ARBA00004141"/>
    </source>
</evidence>
<dbReference type="InterPro" id="IPR019184">
    <property type="entry name" value="Uncharacterised_TM-17"/>
</dbReference>
<evidence type="ECO:0000256" key="1">
    <source>
        <dbReference type="ARBA" id="ARBA00004138"/>
    </source>
</evidence>
<evidence type="ECO:0000256" key="8">
    <source>
        <dbReference type="SAM" id="Phobius"/>
    </source>
</evidence>
<reference evidence="9" key="1">
    <citation type="submission" date="2025-08" db="UniProtKB">
        <authorList>
            <consortium name="Ensembl"/>
        </authorList>
    </citation>
    <scope>IDENTIFICATION</scope>
</reference>
<feature type="transmembrane region" description="Helical" evidence="8">
    <location>
        <begin position="49"/>
        <end position="71"/>
    </location>
</feature>
<feature type="region of interest" description="Disordered" evidence="7">
    <location>
        <begin position="120"/>
        <end position="157"/>
    </location>
</feature>
<dbReference type="Ensembl" id="ENSCPBT00000019084.1">
    <property type="protein sequence ID" value="ENSCPBP00000016122.1"/>
    <property type="gene ID" value="ENSCPBG00000011904.1"/>
</dbReference>
<name>A0A8C3HCU5_CHRPI</name>
<keyword evidence="10" id="KW-1185">Reference proteome</keyword>
<evidence type="ECO:0000256" key="4">
    <source>
        <dbReference type="ARBA" id="ARBA00022989"/>
    </source>
</evidence>
<evidence type="ECO:0000256" key="7">
    <source>
        <dbReference type="SAM" id="MobiDB-lite"/>
    </source>
</evidence>
<reference evidence="9" key="2">
    <citation type="submission" date="2025-09" db="UniProtKB">
        <authorList>
            <consortium name="Ensembl"/>
        </authorList>
    </citation>
    <scope>IDENTIFICATION</scope>
</reference>
<dbReference type="GO" id="GO:0016020">
    <property type="term" value="C:membrane"/>
    <property type="evidence" value="ECO:0007669"/>
    <property type="project" value="UniProtKB-SubCell"/>
</dbReference>
<evidence type="ECO:0008006" key="11">
    <source>
        <dbReference type="Google" id="ProtNLM"/>
    </source>
</evidence>
<feature type="compositionally biased region" description="Acidic residues" evidence="7">
    <location>
        <begin position="133"/>
        <end position="157"/>
    </location>
</feature>
<dbReference type="Pfam" id="PF13516">
    <property type="entry name" value="LRR_6"/>
    <property type="match status" value="8"/>
</dbReference>
<dbReference type="Gene3D" id="3.80.10.10">
    <property type="entry name" value="Ribonuclease Inhibitor"/>
    <property type="match status" value="1"/>
</dbReference>
<dbReference type="InterPro" id="IPR032675">
    <property type="entry name" value="LRR_dom_sf"/>
</dbReference>
<evidence type="ECO:0000256" key="6">
    <source>
        <dbReference type="ARBA" id="ARBA00023273"/>
    </source>
</evidence>
<organism evidence="9 10">
    <name type="scientific">Chrysemys picta bellii</name>
    <name type="common">Western painted turtle</name>
    <name type="synonym">Emys bellii</name>
    <dbReference type="NCBI Taxonomy" id="8478"/>
    <lineage>
        <taxon>Eukaryota</taxon>
        <taxon>Metazoa</taxon>
        <taxon>Chordata</taxon>
        <taxon>Craniata</taxon>
        <taxon>Vertebrata</taxon>
        <taxon>Euteleostomi</taxon>
        <taxon>Archelosauria</taxon>
        <taxon>Testudinata</taxon>
        <taxon>Testudines</taxon>
        <taxon>Cryptodira</taxon>
        <taxon>Durocryptodira</taxon>
        <taxon>Testudinoidea</taxon>
        <taxon>Emydidae</taxon>
        <taxon>Chrysemys</taxon>
    </lineage>
</organism>
<keyword evidence="6" id="KW-0966">Cell projection</keyword>
<accession>A0A8C3HCU5</accession>
<evidence type="ECO:0000256" key="3">
    <source>
        <dbReference type="ARBA" id="ARBA00022692"/>
    </source>
</evidence>
<protein>
    <recommendedName>
        <fullName evidence="11">Leucine-rich repeat-containing protein 74B</fullName>
    </recommendedName>
</protein>
<dbReference type="GeneTree" id="ENSGT00940000154297"/>
<dbReference type="AlphaFoldDB" id="A0A8C3HCU5"/>
<proteinExistence type="predicted"/>
<comment type="subcellular location">
    <subcellularLocation>
        <location evidence="1">Cell projection</location>
        <location evidence="1">Cilium</location>
    </subcellularLocation>
    <subcellularLocation>
        <location evidence="2">Membrane</location>
        <topology evidence="2">Multi-pass membrane protein</topology>
    </subcellularLocation>
</comment>
<dbReference type="InterPro" id="IPR052394">
    <property type="entry name" value="LRR-containing"/>
</dbReference>
<dbReference type="PANTHER" id="PTHR24114:SF37">
    <property type="entry name" value="LEUCINE-RICH REPEAT-CONTAINING PROTEIN 74B"/>
    <property type="match status" value="1"/>
</dbReference>
<evidence type="ECO:0000256" key="5">
    <source>
        <dbReference type="ARBA" id="ARBA00023136"/>
    </source>
</evidence>
<sequence length="520" mass="57377">MALPHNVRRGLTTFSGSLFINNKTRDCGAVQIYHPGHEVLSSLPLQMMLFFNVFYFPFWCLCEGIMLALKYGLLPCYYQFLLVAAFLILALAEGLRLYLGYTGNLQGKTVPTSVCEHSVHQERDASYGTNTPDDSEGNESEEKGDEDSEREEEWDTDLEIEDLRPPHSLCELYETKEPFDPTGKTRYIAACQLYGVVPISYFLRHMKDTELIMKHHGLGPQGAKALSLALMTNTSIVKLNLSDNWLNGDGAAAVAEMLKENCYISDVDLSDNRLGVKGAEALSAMLLENTTVVTLKLSGNEFNDHAAKYLADALPANNKMKSLDLSHNMLADTSGELLGMAIAENTGLKELNISWNYFRSQGAAALARGFEANVFLRVLDLSYNGFNNNGAAALGEALKVNNVLEELNISNNRISLEGALRFAVGLKENRTLKSLNMARNPMQSEGCFGILKSIQANSGAVVEILDFSEIPVNKDFADLCDAVKMLFPNLQIRHGGNATLNKKDQPKVEIQSWFSVEGDS</sequence>
<dbReference type="GO" id="GO:0005929">
    <property type="term" value="C:cilium"/>
    <property type="evidence" value="ECO:0007669"/>
    <property type="project" value="UniProtKB-SubCell"/>
</dbReference>
<dbReference type="SMART" id="SM00368">
    <property type="entry name" value="LRR_RI"/>
    <property type="match status" value="8"/>
</dbReference>
<dbReference type="SUPFAM" id="SSF52047">
    <property type="entry name" value="RNI-like"/>
    <property type="match status" value="1"/>
</dbReference>
<keyword evidence="3 8" id="KW-0812">Transmembrane</keyword>
<dbReference type="InterPro" id="IPR001611">
    <property type="entry name" value="Leu-rich_rpt"/>
</dbReference>
<dbReference type="Pfam" id="PF09799">
    <property type="entry name" value="Transmemb_17"/>
    <property type="match status" value="1"/>
</dbReference>